<evidence type="ECO:0000256" key="1">
    <source>
        <dbReference type="ARBA" id="ARBA00004651"/>
    </source>
</evidence>
<keyword evidence="5 7" id="KW-1133">Transmembrane helix</keyword>
<dbReference type="PANTHER" id="PTHR30506:SF3">
    <property type="entry name" value="UPF0126 INNER MEMBRANE PROTEIN YADS-RELATED"/>
    <property type="match status" value="1"/>
</dbReference>
<dbReference type="InterPro" id="IPR005115">
    <property type="entry name" value="Gly_transporter"/>
</dbReference>
<evidence type="ECO:0000256" key="7">
    <source>
        <dbReference type="SAM" id="Phobius"/>
    </source>
</evidence>
<comment type="similarity">
    <text evidence="2">Belongs to the UPF0126 family.</text>
</comment>
<evidence type="ECO:0000256" key="3">
    <source>
        <dbReference type="ARBA" id="ARBA00022475"/>
    </source>
</evidence>
<keyword evidence="3" id="KW-1003">Cell membrane</keyword>
<proteinExistence type="inferred from homology"/>
<evidence type="ECO:0000256" key="4">
    <source>
        <dbReference type="ARBA" id="ARBA00022692"/>
    </source>
</evidence>
<feature type="transmembrane region" description="Helical" evidence="7">
    <location>
        <begin position="109"/>
        <end position="127"/>
    </location>
</feature>
<name>A0ABW9KKT5_9BACT</name>
<feature type="transmembrane region" description="Helical" evidence="7">
    <location>
        <begin position="174"/>
        <end position="192"/>
    </location>
</feature>
<organism evidence="9 10">
    <name type="scientific">Terriglobus aquaticus</name>
    <dbReference type="NCBI Taxonomy" id="940139"/>
    <lineage>
        <taxon>Bacteria</taxon>
        <taxon>Pseudomonadati</taxon>
        <taxon>Acidobacteriota</taxon>
        <taxon>Terriglobia</taxon>
        <taxon>Terriglobales</taxon>
        <taxon>Acidobacteriaceae</taxon>
        <taxon>Terriglobus</taxon>
    </lineage>
</organism>
<keyword evidence="4 7" id="KW-0812">Transmembrane</keyword>
<evidence type="ECO:0000259" key="8">
    <source>
        <dbReference type="Pfam" id="PF03458"/>
    </source>
</evidence>
<dbReference type="Proteomes" id="UP001634747">
    <property type="component" value="Unassembled WGS sequence"/>
</dbReference>
<dbReference type="RefSeq" id="WP_263412911.1">
    <property type="nucleotide sequence ID" value="NZ_BAABBH010000001.1"/>
</dbReference>
<accession>A0ABW9KKT5</accession>
<keyword evidence="10" id="KW-1185">Reference proteome</keyword>
<dbReference type="PANTHER" id="PTHR30506">
    <property type="entry name" value="INNER MEMBRANE PROTEIN"/>
    <property type="match status" value="1"/>
</dbReference>
<comment type="caution">
    <text evidence="9">The sequence shown here is derived from an EMBL/GenBank/DDBJ whole genome shotgun (WGS) entry which is preliminary data.</text>
</comment>
<evidence type="ECO:0000313" key="9">
    <source>
        <dbReference type="EMBL" id="MFN2975566.1"/>
    </source>
</evidence>
<evidence type="ECO:0000313" key="10">
    <source>
        <dbReference type="Proteomes" id="UP001634747"/>
    </source>
</evidence>
<sequence>MPFPYSSLPIPIPPAARLSATLFHFFEITAIVLGALGGGLVSRRDRRFRFDITGIVGLGLISGVGGGIVRDVMLNEGPPLSLEHPSYLAYALLGAALSLIFGRSIGPRILAFMSLVDALSLGFFTVAGSTRAMNAGLGFLPCLLLGVTTAVGGGSLRDIFSGQSPKVFQEGEPYALVSAIAALLFLLLQKIGIAVNQAAAVGTLAGFALRMLAIRYGWRTHRVQHLSDH</sequence>
<feature type="domain" description="Glycine transporter" evidence="8">
    <location>
        <begin position="115"/>
        <end position="189"/>
    </location>
</feature>
<feature type="transmembrane region" description="Helical" evidence="7">
    <location>
        <begin position="133"/>
        <end position="153"/>
    </location>
</feature>
<feature type="transmembrane region" description="Helical" evidence="7">
    <location>
        <begin position="20"/>
        <end position="41"/>
    </location>
</feature>
<feature type="transmembrane region" description="Helical" evidence="7">
    <location>
        <begin position="198"/>
        <end position="218"/>
    </location>
</feature>
<feature type="domain" description="Glycine transporter" evidence="8">
    <location>
        <begin position="25"/>
        <end position="101"/>
    </location>
</feature>
<dbReference type="Pfam" id="PF03458">
    <property type="entry name" value="Gly_transporter"/>
    <property type="match status" value="2"/>
</dbReference>
<evidence type="ECO:0000256" key="6">
    <source>
        <dbReference type="ARBA" id="ARBA00023136"/>
    </source>
</evidence>
<evidence type="ECO:0000256" key="2">
    <source>
        <dbReference type="ARBA" id="ARBA00008193"/>
    </source>
</evidence>
<comment type="subcellular location">
    <subcellularLocation>
        <location evidence="1">Cell membrane</location>
        <topology evidence="1">Multi-pass membrane protein</topology>
    </subcellularLocation>
</comment>
<feature type="transmembrane region" description="Helical" evidence="7">
    <location>
        <begin position="48"/>
        <end position="69"/>
    </location>
</feature>
<keyword evidence="6 7" id="KW-0472">Membrane</keyword>
<gene>
    <name evidence="9" type="ORF">ACK2TP_07310</name>
</gene>
<evidence type="ECO:0000256" key="5">
    <source>
        <dbReference type="ARBA" id="ARBA00022989"/>
    </source>
</evidence>
<reference evidence="9 10" key="1">
    <citation type="submission" date="2024-12" db="EMBL/GenBank/DDBJ databases">
        <authorList>
            <person name="Lee Y."/>
        </authorList>
    </citation>
    <scope>NUCLEOTIDE SEQUENCE [LARGE SCALE GENOMIC DNA]</scope>
    <source>
        <strain evidence="9 10">03SUJ4</strain>
    </source>
</reference>
<dbReference type="EMBL" id="JBJYXY010000001">
    <property type="protein sequence ID" value="MFN2975566.1"/>
    <property type="molecule type" value="Genomic_DNA"/>
</dbReference>
<feature type="transmembrane region" description="Helical" evidence="7">
    <location>
        <begin position="84"/>
        <end position="102"/>
    </location>
</feature>
<protein>
    <submittedName>
        <fullName evidence="9">Trimeric intracellular cation channel family protein</fullName>
    </submittedName>
</protein>